<organism evidence="4 5">
    <name type="scientific">Kaistia dalseonensis</name>
    <dbReference type="NCBI Taxonomy" id="410840"/>
    <lineage>
        <taxon>Bacteria</taxon>
        <taxon>Pseudomonadati</taxon>
        <taxon>Pseudomonadota</taxon>
        <taxon>Alphaproteobacteria</taxon>
        <taxon>Hyphomicrobiales</taxon>
        <taxon>Kaistiaceae</taxon>
        <taxon>Kaistia</taxon>
    </lineage>
</organism>
<keyword evidence="3" id="KW-0413">Isomerase</keyword>
<name>A0ABU0HDN8_9HYPH</name>
<comment type="caution">
    <text evidence="4">The sequence shown here is derived from an EMBL/GenBank/DDBJ whole genome shotgun (WGS) entry which is preliminary data.</text>
</comment>
<reference evidence="4 5" key="1">
    <citation type="submission" date="2023-07" db="EMBL/GenBank/DDBJ databases">
        <title>Genomic Encyclopedia of Type Strains, Phase IV (KMG-IV): sequencing the most valuable type-strain genomes for metagenomic binning, comparative biology and taxonomic classification.</title>
        <authorList>
            <person name="Goeker M."/>
        </authorList>
    </citation>
    <scope>NUCLEOTIDE SEQUENCE [LARGE SCALE GENOMIC DNA]</scope>
    <source>
        <strain evidence="4 5">B6-8</strain>
    </source>
</reference>
<keyword evidence="2" id="KW-0576">Peroxisome</keyword>
<accession>A0ABU0HDN8</accession>
<evidence type="ECO:0000256" key="2">
    <source>
        <dbReference type="ARBA" id="ARBA00023140"/>
    </source>
</evidence>
<evidence type="ECO:0000256" key="3">
    <source>
        <dbReference type="ARBA" id="ARBA00023235"/>
    </source>
</evidence>
<dbReference type="InterPro" id="IPR001753">
    <property type="entry name" value="Enoyl-CoA_hydra/iso"/>
</dbReference>
<dbReference type="Gene3D" id="3.90.226.10">
    <property type="entry name" value="2-enoyl-CoA Hydratase, Chain A, domain 1"/>
    <property type="match status" value="1"/>
</dbReference>
<dbReference type="InterPro" id="IPR029045">
    <property type="entry name" value="ClpP/crotonase-like_dom_sf"/>
</dbReference>
<dbReference type="PANTHER" id="PTHR43684">
    <property type="match status" value="1"/>
</dbReference>
<evidence type="ECO:0000313" key="4">
    <source>
        <dbReference type="EMBL" id="MDQ0440067.1"/>
    </source>
</evidence>
<keyword evidence="5" id="KW-1185">Reference proteome</keyword>
<dbReference type="CDD" id="cd06558">
    <property type="entry name" value="crotonase-like"/>
    <property type="match status" value="1"/>
</dbReference>
<dbReference type="PANTHER" id="PTHR43684:SF1">
    <property type="entry name" value="ENOYL-COA DELTA ISOMERASE 2"/>
    <property type="match status" value="1"/>
</dbReference>
<comment type="subcellular location">
    <subcellularLocation>
        <location evidence="1">Peroxisome</location>
    </subcellularLocation>
</comment>
<dbReference type="InterPro" id="IPR051053">
    <property type="entry name" value="ECH/Chromodomain_protein"/>
</dbReference>
<dbReference type="RefSeq" id="WP_266350951.1">
    <property type="nucleotide sequence ID" value="NZ_JAPKNG010000007.1"/>
</dbReference>
<proteinExistence type="predicted"/>
<evidence type="ECO:0000256" key="1">
    <source>
        <dbReference type="ARBA" id="ARBA00004275"/>
    </source>
</evidence>
<dbReference type="Pfam" id="PF00378">
    <property type="entry name" value="ECH_1"/>
    <property type="match status" value="1"/>
</dbReference>
<dbReference type="Proteomes" id="UP001241603">
    <property type="component" value="Unassembled WGS sequence"/>
</dbReference>
<gene>
    <name evidence="4" type="ORF">QO014_004480</name>
</gene>
<sequence length="249" mass="27212">MSAPINVESRSGITVIRLDRPESENALTIEMLAALADALVLGERDGRVKAFVLAGSPGCFSTGNDLRELLNFADNGRMDEGIVRCLKTIATVEKPMIAAVDGMALGIGATLLFHCDYVVASEWSVFEANFNELGMVPDAASTLLAPRIMGHQRAFEFLVLGERFDAERAYEAGLVNRIAPAEEVEDIAFAIARTLASRPMEAVGLTRRLMRGERRDVLTRIDQEAAANADRLRSPLARDTVVAYMRKSR</sequence>
<evidence type="ECO:0000313" key="5">
    <source>
        <dbReference type="Proteomes" id="UP001241603"/>
    </source>
</evidence>
<dbReference type="EMBL" id="JAUSVO010000007">
    <property type="protein sequence ID" value="MDQ0440067.1"/>
    <property type="molecule type" value="Genomic_DNA"/>
</dbReference>
<protein>
    <submittedName>
        <fullName evidence="4">Enoyl-CoA hydratase/carnithine racemase</fullName>
    </submittedName>
</protein>
<dbReference type="SUPFAM" id="SSF52096">
    <property type="entry name" value="ClpP/crotonase"/>
    <property type="match status" value="1"/>
</dbReference>